<dbReference type="GeneID" id="106164060"/>
<dbReference type="Proteomes" id="UP000085678">
    <property type="component" value="Unplaced"/>
</dbReference>
<evidence type="ECO:0000256" key="5">
    <source>
        <dbReference type="SAM" id="Phobius"/>
    </source>
</evidence>
<evidence type="ECO:0000313" key="7">
    <source>
        <dbReference type="Proteomes" id="UP000085678"/>
    </source>
</evidence>
<feature type="transmembrane region" description="Helical" evidence="5">
    <location>
        <begin position="120"/>
        <end position="140"/>
    </location>
</feature>
<dbReference type="GO" id="GO:0022857">
    <property type="term" value="F:transmembrane transporter activity"/>
    <property type="evidence" value="ECO:0007669"/>
    <property type="project" value="InterPro"/>
</dbReference>
<dbReference type="RefSeq" id="XP_013397302.1">
    <property type="nucleotide sequence ID" value="XM_013541848.1"/>
</dbReference>
<dbReference type="PANTHER" id="PTHR24064">
    <property type="entry name" value="SOLUTE CARRIER FAMILY 22 MEMBER"/>
    <property type="match status" value="1"/>
</dbReference>
<proteinExistence type="predicted"/>
<feature type="transmembrane region" description="Helical" evidence="5">
    <location>
        <begin position="384"/>
        <end position="403"/>
    </location>
</feature>
<feature type="transmembrane region" description="Helical" evidence="5">
    <location>
        <begin position="152"/>
        <end position="173"/>
    </location>
</feature>
<keyword evidence="3 5" id="KW-1133">Transmembrane helix</keyword>
<evidence type="ECO:0000313" key="8">
    <source>
        <dbReference type="RefSeq" id="XP_013397302.1"/>
    </source>
</evidence>
<evidence type="ECO:0000256" key="2">
    <source>
        <dbReference type="ARBA" id="ARBA00022692"/>
    </source>
</evidence>
<dbReference type="InParanoid" id="A0A1S3IGF5"/>
<gene>
    <name evidence="8" type="primary">LOC106164060</name>
</gene>
<feature type="transmembrane region" description="Helical" evidence="5">
    <location>
        <begin position="23"/>
        <end position="49"/>
    </location>
</feature>
<dbReference type="GO" id="GO:0016020">
    <property type="term" value="C:membrane"/>
    <property type="evidence" value="ECO:0007669"/>
    <property type="project" value="UniProtKB-SubCell"/>
</dbReference>
<evidence type="ECO:0000256" key="4">
    <source>
        <dbReference type="ARBA" id="ARBA00023136"/>
    </source>
</evidence>
<evidence type="ECO:0000256" key="1">
    <source>
        <dbReference type="ARBA" id="ARBA00004141"/>
    </source>
</evidence>
<dbReference type="InterPro" id="IPR036259">
    <property type="entry name" value="MFS_trans_sf"/>
</dbReference>
<organism evidence="7 8">
    <name type="scientific">Lingula anatina</name>
    <name type="common">Brachiopod</name>
    <name type="synonym">Lingula unguis</name>
    <dbReference type="NCBI Taxonomy" id="7574"/>
    <lineage>
        <taxon>Eukaryota</taxon>
        <taxon>Metazoa</taxon>
        <taxon>Spiralia</taxon>
        <taxon>Lophotrochozoa</taxon>
        <taxon>Brachiopoda</taxon>
        <taxon>Linguliformea</taxon>
        <taxon>Lingulata</taxon>
        <taxon>Lingulida</taxon>
        <taxon>Linguloidea</taxon>
        <taxon>Lingulidae</taxon>
        <taxon>Lingula</taxon>
    </lineage>
</organism>
<reference evidence="8" key="1">
    <citation type="submission" date="2025-08" db="UniProtKB">
        <authorList>
            <consortium name="RefSeq"/>
        </authorList>
    </citation>
    <scope>IDENTIFICATION</scope>
    <source>
        <tissue evidence="8">Gonads</tissue>
    </source>
</reference>
<name>A0A1S3IGF5_LINAN</name>
<feature type="domain" description="Major facilitator superfamily (MFS) profile" evidence="6">
    <location>
        <begin position="25"/>
        <end position="499"/>
    </location>
</feature>
<comment type="subcellular location">
    <subcellularLocation>
        <location evidence="1">Membrane</location>
        <topology evidence="1">Multi-pass membrane protein</topology>
    </subcellularLocation>
</comment>
<dbReference type="CDD" id="cd17317">
    <property type="entry name" value="MFS_SLC22"/>
    <property type="match status" value="1"/>
</dbReference>
<dbReference type="Pfam" id="PF00083">
    <property type="entry name" value="Sugar_tr"/>
    <property type="match status" value="1"/>
</dbReference>
<dbReference type="InterPro" id="IPR005828">
    <property type="entry name" value="MFS_sugar_transport-like"/>
</dbReference>
<sequence>MATEHKGFEQIFDQIGGLGRRQLAIFLAINMGDFVTGWTMLGPVFFAAVPQWLCPQMNRTLNRTGHLSELVDLYGNGTNDSPAIILDTCNSDGGMCPGIEYVSDFTSIVSEWNLICNLKYIGDLITTIQMVGVVLGALIISQLADTFGRKPVWYATITFNGVVGFANAFAPLWEVFAAMRFFNGLCAGGLLIVNFVWALEFTGTKYRTINGAVTFWKIAIMTLALIAYFVRQWKTFVMITSLAPPVVLWLFCRFLPESPRWLAMHGRLDEAKKTIDAIARSNKKPAPDMIMLQKAIDEEKRRSAHESKYSFWDLFRTPLLTRYTLILMFVWFVQAAMYYGLSLNVRNLPGDIYINTVLLTLVDWPATASTAYLNNKIGRRPTMFMFMLIGGLAVFSVMFVGVAGKLETMGTLVTVLALLGKLGVSAAWVVSYLYTAELYPTVVRSIACGAASISGRIGGVAAPQFAYLSSVALELPFIIFGSFALAAAFLGLLLPETNRQALLDALPDWAWCGRQNRHSDLDDQNPDDVMKYGAVENHNVSKGNENTRL</sequence>
<evidence type="ECO:0000256" key="3">
    <source>
        <dbReference type="ARBA" id="ARBA00022989"/>
    </source>
</evidence>
<keyword evidence="7" id="KW-1185">Reference proteome</keyword>
<dbReference type="OrthoDB" id="3936150at2759"/>
<dbReference type="Gene3D" id="1.20.1250.20">
    <property type="entry name" value="MFS general substrate transporter like domains"/>
    <property type="match status" value="1"/>
</dbReference>
<feature type="transmembrane region" description="Helical" evidence="5">
    <location>
        <begin position="320"/>
        <end position="340"/>
    </location>
</feature>
<evidence type="ECO:0000259" key="6">
    <source>
        <dbReference type="PROSITE" id="PS50850"/>
    </source>
</evidence>
<feature type="transmembrane region" description="Helical" evidence="5">
    <location>
        <begin position="409"/>
        <end position="434"/>
    </location>
</feature>
<dbReference type="AlphaFoldDB" id="A0A1S3IGF5"/>
<feature type="transmembrane region" description="Helical" evidence="5">
    <location>
        <begin position="475"/>
        <end position="494"/>
    </location>
</feature>
<dbReference type="PROSITE" id="PS50850">
    <property type="entry name" value="MFS"/>
    <property type="match status" value="1"/>
</dbReference>
<feature type="transmembrane region" description="Helical" evidence="5">
    <location>
        <begin position="179"/>
        <end position="199"/>
    </location>
</feature>
<keyword evidence="4 5" id="KW-0472">Membrane</keyword>
<feature type="transmembrane region" description="Helical" evidence="5">
    <location>
        <begin position="211"/>
        <end position="230"/>
    </location>
</feature>
<dbReference type="InterPro" id="IPR020846">
    <property type="entry name" value="MFS_dom"/>
</dbReference>
<keyword evidence="2 5" id="KW-0812">Transmembrane</keyword>
<protein>
    <submittedName>
        <fullName evidence="8">Solute carrier family 22 member 15-like isoform X2</fullName>
    </submittedName>
</protein>
<dbReference type="SUPFAM" id="SSF103473">
    <property type="entry name" value="MFS general substrate transporter"/>
    <property type="match status" value="1"/>
</dbReference>
<accession>A0A1S3IGF5</accession>